<name>A0ABM3QWB7_SPIOL</name>
<feature type="compositionally biased region" description="Basic and acidic residues" evidence="1">
    <location>
        <begin position="77"/>
        <end position="117"/>
    </location>
</feature>
<feature type="compositionally biased region" description="Polar residues" evidence="1">
    <location>
        <begin position="238"/>
        <end position="252"/>
    </location>
</feature>
<dbReference type="PROSITE" id="PS51222">
    <property type="entry name" value="DCD"/>
    <property type="match status" value="1"/>
</dbReference>
<feature type="compositionally biased region" description="Basic and acidic residues" evidence="1">
    <location>
        <begin position="274"/>
        <end position="298"/>
    </location>
</feature>
<gene>
    <name evidence="4" type="primary">LOC110802541</name>
</gene>
<feature type="compositionally biased region" description="Basic residues" evidence="1">
    <location>
        <begin position="482"/>
        <end position="494"/>
    </location>
</feature>
<feature type="compositionally biased region" description="Basic and acidic residues" evidence="1">
    <location>
        <begin position="136"/>
        <end position="154"/>
    </location>
</feature>
<dbReference type="Pfam" id="PF10539">
    <property type="entry name" value="Dev_Cell_Death"/>
    <property type="match status" value="1"/>
</dbReference>
<feature type="compositionally biased region" description="Basic and acidic residues" evidence="1">
    <location>
        <begin position="320"/>
        <end position="348"/>
    </location>
</feature>
<reference evidence="3" key="1">
    <citation type="journal article" date="2021" name="Nat. Commun.">
        <title>Genomic analyses provide insights into spinach domestication and the genetic basis of agronomic traits.</title>
        <authorList>
            <person name="Cai X."/>
            <person name="Sun X."/>
            <person name="Xu C."/>
            <person name="Sun H."/>
            <person name="Wang X."/>
            <person name="Ge C."/>
            <person name="Zhang Z."/>
            <person name="Wang Q."/>
            <person name="Fei Z."/>
            <person name="Jiao C."/>
            <person name="Wang Q."/>
        </authorList>
    </citation>
    <scope>NUCLEOTIDE SEQUENCE [LARGE SCALE GENOMIC DNA]</scope>
    <source>
        <strain evidence="3">cv. Varoflay</strain>
    </source>
</reference>
<feature type="compositionally biased region" description="Basic and acidic residues" evidence="1">
    <location>
        <begin position="228"/>
        <end position="237"/>
    </location>
</feature>
<feature type="region of interest" description="Disordered" evidence="1">
    <location>
        <begin position="72"/>
        <end position="161"/>
    </location>
</feature>
<feature type="compositionally biased region" description="Basic and acidic residues" evidence="1">
    <location>
        <begin position="461"/>
        <end position="478"/>
    </location>
</feature>
<protein>
    <submittedName>
        <fullName evidence="4">Uncharacterized protein isoform X1</fullName>
    </submittedName>
</protein>
<sequence>MQVEMVGSRGKGSRSKLKGLASGPVKPEPVKIIFDESSDGLLDGEVGKTDTLNSEMNSLEEEQMDEIIFGSVSGDGLEGKDPNSQEVNDREKDGVTEMDVNRSEDFCSHEGTIKDVNEVSGGSDATADVSAEDNEEKTNKMKAEEEHEARKNDKEEEDEAPVMFKLGHDDACAGDERKSPVVSLEGVPTDKEGLAFSDHVIMENMTDDLEYLIEPSKLDLEEPIGHLSDRGHEENVKENANSTNEVKENTGQVIRPKRKAGKKKVVKKKIMVRKPKEVEAGKNDKKPEEVEAPMKFELDNNDTGTADESKSSEVNMADNLENHKEPSKLDTEEPIRTLSDRGEEEQIKENASIINEVKEVTGQVNRPKRKIMKKKVVKKKMVQRHARAANEELLQLSDENNAFGEACKADTNGQVNNEDLSDGPCKVGTKDHVNNEDLSDEVCKVDTNEHVNNENPSVEACKTDKNEHANNEEAEVKPSVKFNRKLKIIRKKKTPGTATAQDAHRPQSGNEETRIVKHVGVNEPDGKNGEVGKSGDKGLLKRSQKKKFTKKVSQEGVPEDVNRSKPSKEGKSSKRIDSMGMIFMCSSETKKDCYQYKILGLPAGKKDMVSKIYQGMRLFLFDIDLRMLYGIYKAAAPGGYNIEPRAFKSQYPSQVRFAVLEDCVPLAEERFKNVLKDNYYTKNKFDCQLNSKQVKNLCKLFHEANKKAESQKASGSRRPADTGLSARRDKKRKRAEDIRRGAATPVERERSRRRAHVELRRAPVVIDDRSRRRAREEITRHAPMVIDDRSWRRTREQIRHAPVVIDDRSRRRAQEEIRHAPVVIDDRSRIRAQEELRHTPLMIDDRSRRRAQEELRHAPLMIDDTSRRRVQEEIRHTPVVIDDRYHGLPVYERETYISSVAPASSYQPLQVHSPSRARMYSFDRTLEVDPYRRDSILDHRDLSLLSSRESRLPIGLSHLNAYAPYREPHVYSGSVYSTDTRREHYDYTSGEPYAQNYTPAEHRPPPPLYRRY</sequence>
<feature type="region of interest" description="Disordered" evidence="1">
    <location>
        <begin position="228"/>
        <end position="350"/>
    </location>
</feature>
<dbReference type="GeneID" id="110802541"/>
<feature type="region of interest" description="Disordered" evidence="1">
    <location>
        <begin position="708"/>
        <end position="754"/>
    </location>
</feature>
<dbReference type="RefSeq" id="XP_056687660.1">
    <property type="nucleotide sequence ID" value="XM_056831682.1"/>
</dbReference>
<accession>A0ABM3QWB7</accession>
<evidence type="ECO:0000259" key="2">
    <source>
        <dbReference type="PROSITE" id="PS51222"/>
    </source>
</evidence>
<dbReference type="SMART" id="SM00767">
    <property type="entry name" value="DCD"/>
    <property type="match status" value="1"/>
</dbReference>
<dbReference type="Proteomes" id="UP000813463">
    <property type="component" value="Chromosome 6"/>
</dbReference>
<evidence type="ECO:0000313" key="4">
    <source>
        <dbReference type="RefSeq" id="XP_056687660.1"/>
    </source>
</evidence>
<feature type="compositionally biased region" description="Basic and acidic residues" evidence="1">
    <location>
        <begin position="524"/>
        <end position="539"/>
    </location>
</feature>
<dbReference type="PANTHER" id="PTHR46444">
    <property type="entry name" value="DCD (DEVELOPMENT AND CELL DEATH) DOMAIN PROTEIN-RELATED"/>
    <property type="match status" value="1"/>
</dbReference>
<dbReference type="InterPro" id="IPR013989">
    <property type="entry name" value="Dev_and_cell_death_domain"/>
</dbReference>
<feature type="compositionally biased region" description="Basic residues" evidence="1">
    <location>
        <begin position="540"/>
        <end position="550"/>
    </location>
</feature>
<evidence type="ECO:0000256" key="1">
    <source>
        <dbReference type="SAM" id="MobiDB-lite"/>
    </source>
</evidence>
<feature type="compositionally biased region" description="Basic and acidic residues" evidence="1">
    <location>
        <begin position="734"/>
        <end position="754"/>
    </location>
</feature>
<keyword evidence="3" id="KW-1185">Reference proteome</keyword>
<feature type="domain" description="DCD" evidence="2">
    <location>
        <begin position="576"/>
        <end position="703"/>
    </location>
</feature>
<organism evidence="3 4">
    <name type="scientific">Spinacia oleracea</name>
    <name type="common">Spinach</name>
    <dbReference type="NCBI Taxonomy" id="3562"/>
    <lineage>
        <taxon>Eukaryota</taxon>
        <taxon>Viridiplantae</taxon>
        <taxon>Streptophyta</taxon>
        <taxon>Embryophyta</taxon>
        <taxon>Tracheophyta</taxon>
        <taxon>Spermatophyta</taxon>
        <taxon>Magnoliopsida</taxon>
        <taxon>eudicotyledons</taxon>
        <taxon>Gunneridae</taxon>
        <taxon>Pentapetalae</taxon>
        <taxon>Caryophyllales</taxon>
        <taxon>Chenopodiaceae</taxon>
        <taxon>Chenopodioideae</taxon>
        <taxon>Anserineae</taxon>
        <taxon>Spinacia</taxon>
    </lineage>
</organism>
<feature type="region of interest" description="Disordered" evidence="1">
    <location>
        <begin position="447"/>
        <end position="573"/>
    </location>
</feature>
<feature type="region of interest" description="Disordered" evidence="1">
    <location>
        <begin position="1"/>
        <end position="27"/>
    </location>
</feature>
<evidence type="ECO:0000313" key="3">
    <source>
        <dbReference type="Proteomes" id="UP000813463"/>
    </source>
</evidence>
<reference evidence="4" key="2">
    <citation type="submission" date="2025-08" db="UniProtKB">
        <authorList>
            <consortium name="RefSeq"/>
        </authorList>
    </citation>
    <scope>IDENTIFICATION</scope>
    <source>
        <tissue evidence="4">Leaf</tissue>
    </source>
</reference>
<dbReference type="PANTHER" id="PTHR46444:SF11">
    <property type="entry name" value="DCD DOMAIN-CONTAINING PROTEIN"/>
    <property type="match status" value="1"/>
</dbReference>
<feature type="compositionally biased region" description="Basic residues" evidence="1">
    <location>
        <begin position="255"/>
        <end position="273"/>
    </location>
</feature>
<feature type="compositionally biased region" description="Basic and acidic residues" evidence="1">
    <location>
        <begin position="560"/>
        <end position="573"/>
    </location>
</feature>
<feature type="region of interest" description="Disordered" evidence="1">
    <location>
        <begin position="989"/>
        <end position="1012"/>
    </location>
</feature>
<proteinExistence type="predicted"/>